<keyword evidence="3 5" id="KW-0238">DNA-binding</keyword>
<dbReference type="InterPro" id="IPR036271">
    <property type="entry name" value="Tet_transcr_reg_TetR-rel_C_sf"/>
</dbReference>
<dbReference type="InterPro" id="IPR009057">
    <property type="entry name" value="Homeodomain-like_sf"/>
</dbReference>
<name>A0A4P6JLJ3_KTERU</name>
<dbReference type="EMBL" id="CP035758">
    <property type="protein sequence ID" value="QBD76089.1"/>
    <property type="molecule type" value="Genomic_DNA"/>
</dbReference>
<sequence>MADQRSRARAEERRQALIEAAYQSIASHGLGELRTRDIAAQVGITHATLHHYFPTKEMLIRAVLQYAVQQRSQVTALAEQKGDTILERVHRFVASSYQQVHEDPTLWLVLDEFALRAKQDPAIRDIVLANYQSLHHYVTALLAAGLQQGELRADLDPESAATLLIMCVLGMSLVEPILPSSEKLVTQLERWLTS</sequence>
<reference evidence="7 8" key="1">
    <citation type="submission" date="2019-01" db="EMBL/GenBank/DDBJ databases">
        <title>Ktedonosporobacter rubrisoli SCAWS-G2.</title>
        <authorList>
            <person name="Huang Y."/>
            <person name="Yan B."/>
        </authorList>
    </citation>
    <scope>NUCLEOTIDE SEQUENCE [LARGE SCALE GENOMIC DNA]</scope>
    <source>
        <strain evidence="7 8">SCAWS-G2</strain>
    </source>
</reference>
<dbReference type="PANTHER" id="PTHR30055:SF234">
    <property type="entry name" value="HTH-TYPE TRANSCRIPTIONAL REGULATOR BETI"/>
    <property type="match status" value="1"/>
</dbReference>
<keyword evidence="8" id="KW-1185">Reference proteome</keyword>
<dbReference type="PRINTS" id="PR00455">
    <property type="entry name" value="HTHTETR"/>
</dbReference>
<feature type="domain" description="HTH tetR-type" evidence="6">
    <location>
        <begin position="11"/>
        <end position="71"/>
    </location>
</feature>
<dbReference type="KEGG" id="kbs:EPA93_08740"/>
<feature type="DNA-binding region" description="H-T-H motif" evidence="5">
    <location>
        <begin position="34"/>
        <end position="53"/>
    </location>
</feature>
<dbReference type="InterPro" id="IPR050109">
    <property type="entry name" value="HTH-type_TetR-like_transc_reg"/>
</dbReference>
<evidence type="ECO:0000256" key="1">
    <source>
        <dbReference type="ARBA" id="ARBA00022491"/>
    </source>
</evidence>
<evidence type="ECO:0000256" key="3">
    <source>
        <dbReference type="ARBA" id="ARBA00023125"/>
    </source>
</evidence>
<dbReference type="PROSITE" id="PS50977">
    <property type="entry name" value="HTH_TETR_2"/>
    <property type="match status" value="1"/>
</dbReference>
<dbReference type="InterPro" id="IPR001647">
    <property type="entry name" value="HTH_TetR"/>
</dbReference>
<evidence type="ECO:0000313" key="8">
    <source>
        <dbReference type="Proteomes" id="UP000290365"/>
    </source>
</evidence>
<protein>
    <submittedName>
        <fullName evidence="7">TetR/AcrR family transcriptional regulator</fullName>
    </submittedName>
</protein>
<evidence type="ECO:0000313" key="7">
    <source>
        <dbReference type="EMBL" id="QBD76089.1"/>
    </source>
</evidence>
<dbReference type="InterPro" id="IPR039538">
    <property type="entry name" value="BetI_C"/>
</dbReference>
<accession>A0A4P6JLJ3</accession>
<dbReference type="SUPFAM" id="SSF48498">
    <property type="entry name" value="Tetracyclin repressor-like, C-terminal domain"/>
    <property type="match status" value="1"/>
</dbReference>
<dbReference type="PANTHER" id="PTHR30055">
    <property type="entry name" value="HTH-TYPE TRANSCRIPTIONAL REGULATOR RUTR"/>
    <property type="match status" value="1"/>
</dbReference>
<evidence type="ECO:0000256" key="4">
    <source>
        <dbReference type="ARBA" id="ARBA00023163"/>
    </source>
</evidence>
<gene>
    <name evidence="7" type="ORF">EPA93_08740</name>
</gene>
<proteinExistence type="predicted"/>
<keyword evidence="2" id="KW-0805">Transcription regulation</keyword>
<dbReference type="GO" id="GO:0003700">
    <property type="term" value="F:DNA-binding transcription factor activity"/>
    <property type="evidence" value="ECO:0007669"/>
    <property type="project" value="TreeGrafter"/>
</dbReference>
<dbReference type="SUPFAM" id="SSF46689">
    <property type="entry name" value="Homeodomain-like"/>
    <property type="match status" value="1"/>
</dbReference>
<evidence type="ECO:0000256" key="5">
    <source>
        <dbReference type="PROSITE-ProRule" id="PRU00335"/>
    </source>
</evidence>
<dbReference type="OrthoDB" id="9809772at2"/>
<evidence type="ECO:0000259" key="6">
    <source>
        <dbReference type="PROSITE" id="PS50977"/>
    </source>
</evidence>
<dbReference type="Proteomes" id="UP000290365">
    <property type="component" value="Chromosome"/>
</dbReference>
<dbReference type="RefSeq" id="WP_129886684.1">
    <property type="nucleotide sequence ID" value="NZ_CP035758.1"/>
</dbReference>
<organism evidence="7 8">
    <name type="scientific">Ktedonosporobacter rubrisoli</name>
    <dbReference type="NCBI Taxonomy" id="2509675"/>
    <lineage>
        <taxon>Bacteria</taxon>
        <taxon>Bacillati</taxon>
        <taxon>Chloroflexota</taxon>
        <taxon>Ktedonobacteria</taxon>
        <taxon>Ktedonobacterales</taxon>
        <taxon>Ktedonosporobacteraceae</taxon>
        <taxon>Ktedonosporobacter</taxon>
    </lineage>
</organism>
<dbReference type="Pfam" id="PF13977">
    <property type="entry name" value="TetR_C_6"/>
    <property type="match status" value="1"/>
</dbReference>
<dbReference type="GO" id="GO:0000976">
    <property type="term" value="F:transcription cis-regulatory region binding"/>
    <property type="evidence" value="ECO:0007669"/>
    <property type="project" value="TreeGrafter"/>
</dbReference>
<keyword evidence="4" id="KW-0804">Transcription</keyword>
<dbReference type="AlphaFoldDB" id="A0A4P6JLJ3"/>
<dbReference type="Gene3D" id="1.10.357.10">
    <property type="entry name" value="Tetracycline Repressor, domain 2"/>
    <property type="match status" value="1"/>
</dbReference>
<keyword evidence="1" id="KW-0678">Repressor</keyword>
<dbReference type="Pfam" id="PF00440">
    <property type="entry name" value="TetR_N"/>
    <property type="match status" value="1"/>
</dbReference>
<evidence type="ECO:0000256" key="2">
    <source>
        <dbReference type="ARBA" id="ARBA00023015"/>
    </source>
</evidence>